<proteinExistence type="predicted"/>
<name>A0A6B0UUT7_IXORI</name>
<evidence type="ECO:0000313" key="1">
    <source>
        <dbReference type="EMBL" id="MXU93472.1"/>
    </source>
</evidence>
<organism evidence="1">
    <name type="scientific">Ixodes ricinus</name>
    <name type="common">Common tick</name>
    <name type="synonym">Acarus ricinus</name>
    <dbReference type="NCBI Taxonomy" id="34613"/>
    <lineage>
        <taxon>Eukaryota</taxon>
        <taxon>Metazoa</taxon>
        <taxon>Ecdysozoa</taxon>
        <taxon>Arthropoda</taxon>
        <taxon>Chelicerata</taxon>
        <taxon>Arachnida</taxon>
        <taxon>Acari</taxon>
        <taxon>Parasitiformes</taxon>
        <taxon>Ixodida</taxon>
        <taxon>Ixodoidea</taxon>
        <taxon>Ixodidae</taxon>
        <taxon>Ixodinae</taxon>
        <taxon>Ixodes</taxon>
    </lineage>
</organism>
<dbReference type="AlphaFoldDB" id="A0A6B0UUT7"/>
<protein>
    <submittedName>
        <fullName evidence="1">Uncharacterized protein</fullName>
    </submittedName>
</protein>
<accession>A0A6B0UUT7</accession>
<dbReference type="EMBL" id="GIFC01011389">
    <property type="protein sequence ID" value="MXU93472.1"/>
    <property type="molecule type" value="Transcribed_RNA"/>
</dbReference>
<reference evidence="1" key="1">
    <citation type="submission" date="2019-12" db="EMBL/GenBank/DDBJ databases">
        <title>An insight into the sialome of adult female Ixodes ricinus ticks feeding for 6 days.</title>
        <authorList>
            <person name="Perner J."/>
            <person name="Ribeiro J.M.C."/>
        </authorList>
    </citation>
    <scope>NUCLEOTIDE SEQUENCE</scope>
    <source>
        <strain evidence="1">Semi-engorged</strain>
        <tissue evidence="1">Salivary glands</tissue>
    </source>
</reference>
<sequence>MAHLLRPDDVVPLLAAFLQFSCASELILLVPPLDLFQRRALRKLIPELVQQLWEKLDRLDALVGASFQRPRAREHVRTVGRIDFVEVVQIQVEIVRTQTVTQGLRKEFRVPFVCRCNHSVTSARKKSPGILTWMHVAAITAIRSLV</sequence>